<dbReference type="InterPro" id="IPR028996">
    <property type="entry name" value="GM2-AP"/>
</dbReference>
<dbReference type="OMA" id="NNIPCTC"/>
<reference evidence="3 4" key="1">
    <citation type="journal article" date="2018" name="Nat. Ecol. Evol.">
        <title>Genomic signatures of mitonuclear coevolution across populations of Tigriopus californicus.</title>
        <authorList>
            <person name="Barreto F.S."/>
            <person name="Watson E.T."/>
            <person name="Lima T.G."/>
            <person name="Willett C.S."/>
            <person name="Edmands S."/>
            <person name="Li W."/>
            <person name="Burton R.S."/>
        </authorList>
    </citation>
    <scope>NUCLEOTIDE SEQUENCE [LARGE SCALE GENOMIC DNA]</scope>
    <source>
        <strain evidence="3 4">San Diego</strain>
    </source>
</reference>
<evidence type="ECO:0000313" key="4">
    <source>
        <dbReference type="Proteomes" id="UP000318571"/>
    </source>
</evidence>
<protein>
    <recommendedName>
        <fullName evidence="5">MD-2-related lipid-recognition domain-containing protein</fullName>
    </recommendedName>
</protein>
<feature type="signal peptide" evidence="2">
    <location>
        <begin position="1"/>
        <end position="20"/>
    </location>
</feature>
<feature type="chain" id="PRO_5021776574" description="MD-2-related lipid-recognition domain-containing protein" evidence="2">
    <location>
        <begin position="21"/>
        <end position="173"/>
    </location>
</feature>
<evidence type="ECO:0000313" key="3">
    <source>
        <dbReference type="EMBL" id="TRY61165.1"/>
    </source>
</evidence>
<organism evidence="3 4">
    <name type="scientific">Tigriopus californicus</name>
    <name type="common">Marine copepod</name>
    <dbReference type="NCBI Taxonomy" id="6832"/>
    <lineage>
        <taxon>Eukaryota</taxon>
        <taxon>Metazoa</taxon>
        <taxon>Ecdysozoa</taxon>
        <taxon>Arthropoda</taxon>
        <taxon>Crustacea</taxon>
        <taxon>Multicrustacea</taxon>
        <taxon>Hexanauplia</taxon>
        <taxon>Copepoda</taxon>
        <taxon>Harpacticoida</taxon>
        <taxon>Harpacticidae</taxon>
        <taxon>Tigriopus</taxon>
    </lineage>
</organism>
<dbReference type="Gene3D" id="2.70.220.10">
    <property type="entry name" value="Ganglioside GM2 activator"/>
    <property type="match status" value="1"/>
</dbReference>
<dbReference type="GO" id="GO:0009898">
    <property type="term" value="C:cytoplasmic side of plasma membrane"/>
    <property type="evidence" value="ECO:0007669"/>
    <property type="project" value="TreeGrafter"/>
</dbReference>
<dbReference type="InterPro" id="IPR036846">
    <property type="entry name" value="GM2-AP_sf"/>
</dbReference>
<dbReference type="PANTHER" id="PTHR17357">
    <property type="entry name" value="GM2 GANGLIOSIDE ACTIVATOR PROTEIN"/>
    <property type="match status" value="1"/>
</dbReference>
<dbReference type="STRING" id="6832.A0A553N6V3"/>
<name>A0A553N6V3_TIGCA</name>
<dbReference type="Proteomes" id="UP000318571">
    <property type="component" value="Chromosome 8"/>
</dbReference>
<proteinExistence type="predicted"/>
<accession>A0A553N6V3</accession>
<keyword evidence="4" id="KW-1185">Reference proteome</keyword>
<evidence type="ECO:0000256" key="2">
    <source>
        <dbReference type="SAM" id="SignalP"/>
    </source>
</evidence>
<dbReference type="GO" id="GO:0006689">
    <property type="term" value="P:ganglioside catabolic process"/>
    <property type="evidence" value="ECO:0007669"/>
    <property type="project" value="InterPro"/>
</dbReference>
<dbReference type="PANTHER" id="PTHR17357:SF0">
    <property type="entry name" value="GANGLIOSIDE GM2 ACTIVATOR"/>
    <property type="match status" value="1"/>
</dbReference>
<dbReference type="GO" id="GO:0008047">
    <property type="term" value="F:enzyme activator activity"/>
    <property type="evidence" value="ECO:0007669"/>
    <property type="project" value="InterPro"/>
</dbReference>
<comment type="caution">
    <text evidence="3">The sequence shown here is derived from an EMBL/GenBank/DDBJ whole genome shotgun (WGS) entry which is preliminary data.</text>
</comment>
<dbReference type="SUPFAM" id="SSF63707">
    <property type="entry name" value="Ganglioside M2 (gm2) activator"/>
    <property type="match status" value="1"/>
</dbReference>
<dbReference type="GO" id="GO:0005319">
    <property type="term" value="F:lipid transporter activity"/>
    <property type="evidence" value="ECO:0007669"/>
    <property type="project" value="TreeGrafter"/>
</dbReference>
<gene>
    <name evidence="3" type="ORF">TCAL_08395</name>
</gene>
<dbReference type="EMBL" id="VCGU01000459">
    <property type="protein sequence ID" value="TRY61165.1"/>
    <property type="molecule type" value="Genomic_DNA"/>
</dbReference>
<evidence type="ECO:0000256" key="1">
    <source>
        <dbReference type="ARBA" id="ARBA00022729"/>
    </source>
</evidence>
<dbReference type="OrthoDB" id="6380589at2759"/>
<dbReference type="AlphaFoldDB" id="A0A553N6V3"/>
<keyword evidence="1 2" id="KW-0732">Signal</keyword>
<sequence length="173" mass="18804">MSKITATFFLVAFLASTTNALVKQCPGYEDSQMVFINGTVPDVIYIPGSFDMSMFVVVKEDGPEDLYMGLEITRLDPDLEVPCVDGIGSCPYDLCQIIDNFPAEACAILPQDCSCPLLANNFDLKGLPVEVPDFGPLTPLMIGSYVAKAVFYPLSDPSNELGCIEFDFTFAQA</sequence>
<evidence type="ECO:0008006" key="5">
    <source>
        <dbReference type="Google" id="ProtNLM"/>
    </source>
</evidence>